<comment type="similarity">
    <text evidence="2 8">Belongs to the carbamoyltransferase HypF family.</text>
</comment>
<feature type="active site" evidence="9">
    <location>
        <position position="25"/>
    </location>
</feature>
<dbReference type="InterPro" id="IPR036046">
    <property type="entry name" value="Acylphosphatase-like_dom_sf"/>
</dbReference>
<evidence type="ECO:0000313" key="12">
    <source>
        <dbReference type="EMBL" id="NMF58396.1"/>
    </source>
</evidence>
<dbReference type="EC" id="6.2.-.-" evidence="8"/>
<dbReference type="Gene3D" id="3.30.420.560">
    <property type="match status" value="1"/>
</dbReference>
<dbReference type="InterPro" id="IPR004421">
    <property type="entry name" value="Carbamoyltransferase_HypF"/>
</dbReference>
<feature type="domain" description="Acylphosphatase-like" evidence="10">
    <location>
        <begin position="10"/>
        <end position="96"/>
    </location>
</feature>
<evidence type="ECO:0000259" key="10">
    <source>
        <dbReference type="PROSITE" id="PS51160"/>
    </source>
</evidence>
<dbReference type="InterPro" id="IPR017945">
    <property type="entry name" value="DHBP_synth_RibB-like_a/b_dom"/>
</dbReference>
<keyword evidence="9" id="KW-0378">Hydrolase</keyword>
<dbReference type="PIRSF" id="PIRSF006256">
    <property type="entry name" value="CMPcnvr_hdrg_mat"/>
    <property type="match status" value="1"/>
</dbReference>
<sequence>MRSNNGQLQCLNLHISGSVQGIGFRPFVYRLAKELELKGWVNNNAQGVAIAVEGEQQQLDLFLERLQSEKPARSQIQQITQEWCEPVHYQTFEIHESTDNTSIKTAVILPDLATCDDCLRDIFDAQNRRYRYPFTNCTNCGTRYSIIKAVPYDRHNTTMHKFQMCADCQAEYDQPLDRRFHAQPNACPKCGPHLELWDRDGQVLAIREQALLEAVQAIREGNILAIKGLGGFQLVVDANNAEAITKLKSRKHRPHKPFALMYPNLESIHQDCQVSALEARLLNSTEAPIVLLQKLNKDLKSLVSDNSYIGVMLPYTPLHHLLMAELQSPIVATSGNLSDEPICIDNQEAIASLGNIADLFLVHNRDIAQPVDDSVVRVIGDRPVILRRARGYAPSPITKDPPQSPLKRGKKKILLPLQGGMGRIKPLLVADRRILALGGHLKNAIALSINNSIILSQHIGDLETTKAFEHFQRIIQRLSETYEFQPEVIACDAHPDYLSSQYARQLSQSLQIPIITVQHHYAHALACMVDNQIVAPVLGIAWDGTGYGTDGTIWGGEFLKINDSGFARVAHLQPFPLLGGDKAAKEPRRVALGILWEIFGDRLWDLQLSTLQSFTNSELRILKTLLTKPHHLPKTSSIGRLFDAVASLLNIYQITSFEGQAAIALEQICDPTIDEFYGMDVKNDGEIDWTNLIQSILEDIQNQTAIATIATKFHNSLVAVMVAIAKQIEIEKIVLTGGCFQNRYLTERAIQKLTQSGFQVYCHQNIPPNDGGIAAGQIMAALRELSH</sequence>
<accession>A0ABX1LSS9</accession>
<dbReference type="InterPro" id="IPR006070">
    <property type="entry name" value="Sua5-like_dom"/>
</dbReference>
<dbReference type="Pfam" id="PF22521">
    <property type="entry name" value="HypF_C_2"/>
    <property type="match status" value="1"/>
</dbReference>
<proteinExistence type="inferred from homology"/>
<evidence type="ECO:0000256" key="5">
    <source>
        <dbReference type="ARBA" id="ARBA00022771"/>
    </source>
</evidence>
<name>A0ABX1LSS9_9CYAN</name>
<dbReference type="InterPro" id="IPR055128">
    <property type="entry name" value="HypF_C_2"/>
</dbReference>
<evidence type="ECO:0000256" key="8">
    <source>
        <dbReference type="PIRNR" id="PIRNR006256"/>
    </source>
</evidence>
<feature type="active site" evidence="9">
    <location>
        <position position="43"/>
    </location>
</feature>
<dbReference type="Pfam" id="PF17788">
    <property type="entry name" value="HypF_C"/>
    <property type="match status" value="1"/>
</dbReference>
<evidence type="ECO:0000256" key="2">
    <source>
        <dbReference type="ARBA" id="ARBA00008097"/>
    </source>
</evidence>
<dbReference type="EMBL" id="JAAVJL010000001">
    <property type="protein sequence ID" value="NMF58396.1"/>
    <property type="molecule type" value="Genomic_DNA"/>
</dbReference>
<evidence type="ECO:0000256" key="1">
    <source>
        <dbReference type="ARBA" id="ARBA00004711"/>
    </source>
</evidence>
<keyword evidence="3" id="KW-0436">Ligase</keyword>
<keyword evidence="5" id="KW-0863">Zinc-finger</keyword>
<comment type="catalytic activity">
    <reaction evidence="9">
        <text>an acyl phosphate + H2O = a carboxylate + phosphate + H(+)</text>
        <dbReference type="Rhea" id="RHEA:14965"/>
        <dbReference type="ChEBI" id="CHEBI:15377"/>
        <dbReference type="ChEBI" id="CHEBI:15378"/>
        <dbReference type="ChEBI" id="CHEBI:29067"/>
        <dbReference type="ChEBI" id="CHEBI:43474"/>
        <dbReference type="ChEBI" id="CHEBI:59918"/>
        <dbReference type="EC" id="3.6.1.7"/>
    </reaction>
</comment>
<dbReference type="PROSITE" id="PS51160">
    <property type="entry name" value="ACYLPHOSPHATASE_3"/>
    <property type="match status" value="1"/>
</dbReference>
<dbReference type="PANTHER" id="PTHR42959:SF1">
    <property type="entry name" value="CARBAMOYLTRANSFERASE HYPF"/>
    <property type="match status" value="1"/>
</dbReference>
<evidence type="ECO:0000256" key="6">
    <source>
        <dbReference type="ARBA" id="ARBA00022833"/>
    </source>
</evidence>
<feature type="domain" description="YrdC-like" evidence="11">
    <location>
        <begin position="208"/>
        <end position="391"/>
    </location>
</feature>
<dbReference type="InterPro" id="IPR051060">
    <property type="entry name" value="Carbamoyltrans_HypF-like"/>
</dbReference>
<comment type="pathway">
    <text evidence="1">Protein modification; [NiFe] hydrogenase maturation.</text>
</comment>
<dbReference type="RefSeq" id="WP_169363310.1">
    <property type="nucleotide sequence ID" value="NZ_JAAVJL010000001.1"/>
</dbReference>
<dbReference type="InterPro" id="IPR043129">
    <property type="entry name" value="ATPase_NBD"/>
</dbReference>
<dbReference type="Proteomes" id="UP000738376">
    <property type="component" value="Unassembled WGS sequence"/>
</dbReference>
<evidence type="ECO:0000256" key="7">
    <source>
        <dbReference type="ARBA" id="ARBA00048220"/>
    </source>
</evidence>
<evidence type="ECO:0000256" key="3">
    <source>
        <dbReference type="ARBA" id="ARBA00022598"/>
    </source>
</evidence>
<evidence type="ECO:0000313" key="13">
    <source>
        <dbReference type="Proteomes" id="UP000738376"/>
    </source>
</evidence>
<dbReference type="PROSITE" id="PS51163">
    <property type="entry name" value="YRDC"/>
    <property type="match status" value="1"/>
</dbReference>
<organism evidence="12 13">
    <name type="scientific">Pseudanabaena yagii GIHE-NHR1</name>
    <dbReference type="NCBI Taxonomy" id="2722753"/>
    <lineage>
        <taxon>Bacteria</taxon>
        <taxon>Bacillati</taxon>
        <taxon>Cyanobacteriota</taxon>
        <taxon>Cyanophyceae</taxon>
        <taxon>Pseudanabaenales</taxon>
        <taxon>Pseudanabaenaceae</taxon>
        <taxon>Pseudanabaena</taxon>
        <taxon>Pseudanabaena yagii</taxon>
    </lineage>
</organism>
<keyword evidence="13" id="KW-1185">Reference proteome</keyword>
<evidence type="ECO:0000259" key="11">
    <source>
        <dbReference type="PROSITE" id="PS51163"/>
    </source>
</evidence>
<keyword evidence="4" id="KW-0479">Metal-binding</keyword>
<dbReference type="Pfam" id="PF07503">
    <property type="entry name" value="zf-HYPF"/>
    <property type="match status" value="2"/>
</dbReference>
<dbReference type="Gene3D" id="3.30.420.360">
    <property type="match status" value="1"/>
</dbReference>
<dbReference type="SUPFAM" id="SSF53067">
    <property type="entry name" value="Actin-like ATPase domain"/>
    <property type="match status" value="1"/>
</dbReference>
<keyword evidence="6" id="KW-0862">Zinc</keyword>
<dbReference type="InterPro" id="IPR011125">
    <property type="entry name" value="Znf_HypF"/>
</dbReference>
<dbReference type="Gene3D" id="3.30.110.120">
    <property type="match status" value="1"/>
</dbReference>
<evidence type="ECO:0000256" key="4">
    <source>
        <dbReference type="ARBA" id="ARBA00022723"/>
    </source>
</evidence>
<dbReference type="PANTHER" id="PTHR42959">
    <property type="entry name" value="CARBAMOYLTRANSFERASE"/>
    <property type="match status" value="1"/>
</dbReference>
<protein>
    <recommendedName>
        <fullName evidence="8">Carbamoyltransferase</fullName>
        <ecNumber evidence="8">6.2.-.-</ecNumber>
    </recommendedName>
</protein>
<dbReference type="Gene3D" id="1.10.357.160">
    <property type="match status" value="1"/>
</dbReference>
<dbReference type="Pfam" id="PF00708">
    <property type="entry name" value="Acylphosphatase"/>
    <property type="match status" value="1"/>
</dbReference>
<dbReference type="SUPFAM" id="SSF55821">
    <property type="entry name" value="YrdC/RibB"/>
    <property type="match status" value="1"/>
</dbReference>
<comment type="catalytic activity">
    <reaction evidence="7">
        <text>C-terminal L-cysteinyl-[HypE protein] + carbamoyl phosphate + ATP + H2O = C-terminal S-carboxamide-L-cysteinyl-[HypE protein] + AMP + phosphate + diphosphate + H(+)</text>
        <dbReference type="Rhea" id="RHEA:55636"/>
        <dbReference type="Rhea" id="RHEA-COMP:14247"/>
        <dbReference type="Rhea" id="RHEA-COMP:14392"/>
        <dbReference type="ChEBI" id="CHEBI:15377"/>
        <dbReference type="ChEBI" id="CHEBI:15378"/>
        <dbReference type="ChEBI" id="CHEBI:30616"/>
        <dbReference type="ChEBI" id="CHEBI:33019"/>
        <dbReference type="ChEBI" id="CHEBI:43474"/>
        <dbReference type="ChEBI" id="CHEBI:58228"/>
        <dbReference type="ChEBI" id="CHEBI:76913"/>
        <dbReference type="ChEBI" id="CHEBI:139126"/>
        <dbReference type="ChEBI" id="CHEBI:456215"/>
    </reaction>
</comment>
<dbReference type="Gene3D" id="3.90.870.50">
    <property type="match status" value="1"/>
</dbReference>
<evidence type="ECO:0000256" key="9">
    <source>
        <dbReference type="PROSITE-ProRule" id="PRU00520"/>
    </source>
</evidence>
<gene>
    <name evidence="12" type="primary">hypF</name>
    <name evidence="12" type="ORF">HC246_10275</name>
</gene>
<dbReference type="InterPro" id="IPR001792">
    <property type="entry name" value="Acylphosphatase-like_dom"/>
</dbReference>
<dbReference type="InterPro" id="IPR041440">
    <property type="entry name" value="HypF_C"/>
</dbReference>
<dbReference type="SUPFAM" id="SSF54975">
    <property type="entry name" value="Acylphosphatase/BLUF domain-like"/>
    <property type="match status" value="1"/>
</dbReference>
<dbReference type="NCBIfam" id="TIGR00143">
    <property type="entry name" value="hypF"/>
    <property type="match status" value="1"/>
</dbReference>
<dbReference type="Pfam" id="PF01300">
    <property type="entry name" value="Sua5_yciO_yrdC"/>
    <property type="match status" value="1"/>
</dbReference>
<comment type="caution">
    <text evidence="12">The sequence shown here is derived from an EMBL/GenBank/DDBJ whole genome shotgun (WGS) entry which is preliminary data.</text>
</comment>
<reference evidence="12 13" key="1">
    <citation type="submission" date="2020-03" db="EMBL/GenBank/DDBJ databases">
        <title>Draft Genome Sequence of 2-Methylisoborneol Producing Pseudanabaena yagii Strain GIHE-NHR1 Isolated from North Han River in South Korea.</title>
        <authorList>
            <person name="Jeong J."/>
        </authorList>
    </citation>
    <scope>NUCLEOTIDE SEQUENCE [LARGE SCALE GENOMIC DNA]</scope>
    <source>
        <strain evidence="12 13">GIHE-NHR1</strain>
    </source>
</reference>